<feature type="region of interest" description="Disordered" evidence="1">
    <location>
        <begin position="27"/>
        <end position="65"/>
    </location>
</feature>
<feature type="region of interest" description="Disordered" evidence="1">
    <location>
        <begin position="157"/>
        <end position="179"/>
    </location>
</feature>
<sequence length="179" mass="19473">MSAAITPLGAFLSGLAIASDATLISDNAAGHAPKAPPALDQRDSLKRWQSRPKMSLIDDDDDEDDDVVMPPSLPQRTVTPDVNFYKTSMRVQPPRLPQRQVTPDPKFYEEKAMALASALRKPCAPQLTTTQEVESIEHDTPKLASSWKIAPSLNRLGSGSSVTMIPQPCQLSRQGSQSH</sequence>
<feature type="signal peptide" evidence="2">
    <location>
        <begin position="1"/>
        <end position="21"/>
    </location>
</feature>
<gene>
    <name evidence="3" type="ORF">SEMRO_254_G100240.1</name>
</gene>
<dbReference type="Proteomes" id="UP001153069">
    <property type="component" value="Unassembled WGS sequence"/>
</dbReference>
<accession>A0A9N8DSS0</accession>
<dbReference type="EMBL" id="CAICTM010000253">
    <property type="protein sequence ID" value="CAB9506116.1"/>
    <property type="molecule type" value="Genomic_DNA"/>
</dbReference>
<keyword evidence="2" id="KW-0732">Signal</keyword>
<reference evidence="3" key="1">
    <citation type="submission" date="2020-06" db="EMBL/GenBank/DDBJ databases">
        <authorList>
            <consortium name="Plant Systems Biology data submission"/>
        </authorList>
    </citation>
    <scope>NUCLEOTIDE SEQUENCE</scope>
    <source>
        <strain evidence="3">D6</strain>
    </source>
</reference>
<dbReference type="AlphaFoldDB" id="A0A9N8DSS0"/>
<organism evidence="3 4">
    <name type="scientific">Seminavis robusta</name>
    <dbReference type="NCBI Taxonomy" id="568900"/>
    <lineage>
        <taxon>Eukaryota</taxon>
        <taxon>Sar</taxon>
        <taxon>Stramenopiles</taxon>
        <taxon>Ochrophyta</taxon>
        <taxon>Bacillariophyta</taxon>
        <taxon>Bacillariophyceae</taxon>
        <taxon>Bacillariophycidae</taxon>
        <taxon>Naviculales</taxon>
        <taxon>Naviculaceae</taxon>
        <taxon>Seminavis</taxon>
    </lineage>
</organism>
<feature type="chain" id="PRO_5040152459" evidence="2">
    <location>
        <begin position="22"/>
        <end position="179"/>
    </location>
</feature>
<protein>
    <submittedName>
        <fullName evidence="3">Uncharacterized protein</fullName>
    </submittedName>
</protein>
<evidence type="ECO:0000313" key="3">
    <source>
        <dbReference type="EMBL" id="CAB9506116.1"/>
    </source>
</evidence>
<proteinExistence type="predicted"/>
<comment type="caution">
    <text evidence="3">The sequence shown here is derived from an EMBL/GenBank/DDBJ whole genome shotgun (WGS) entry which is preliminary data.</text>
</comment>
<evidence type="ECO:0000256" key="2">
    <source>
        <dbReference type="SAM" id="SignalP"/>
    </source>
</evidence>
<evidence type="ECO:0000256" key="1">
    <source>
        <dbReference type="SAM" id="MobiDB-lite"/>
    </source>
</evidence>
<name>A0A9N8DSS0_9STRA</name>
<evidence type="ECO:0000313" key="4">
    <source>
        <dbReference type="Proteomes" id="UP001153069"/>
    </source>
</evidence>
<keyword evidence="4" id="KW-1185">Reference proteome</keyword>